<protein>
    <recommendedName>
        <fullName evidence="3">Lincomycin-condensing protein lmbA</fullName>
    </recommendedName>
</protein>
<dbReference type="Proteomes" id="UP001149165">
    <property type="component" value="Unassembled WGS sequence"/>
</dbReference>
<reference evidence="1" key="2">
    <citation type="journal article" date="2023" name="IMA Fungus">
        <title>Comparative genomic study of the Penicillium genus elucidates a diverse pangenome and 15 lateral gene transfer events.</title>
        <authorList>
            <person name="Petersen C."/>
            <person name="Sorensen T."/>
            <person name="Nielsen M.R."/>
            <person name="Sondergaard T.E."/>
            <person name="Sorensen J.L."/>
            <person name="Fitzpatrick D.A."/>
            <person name="Frisvad J.C."/>
            <person name="Nielsen K.L."/>
        </authorList>
    </citation>
    <scope>NUCLEOTIDE SEQUENCE</scope>
    <source>
        <strain evidence="1">IBT 30069</strain>
    </source>
</reference>
<dbReference type="OrthoDB" id="440424at2759"/>
<proteinExistence type="predicted"/>
<organism evidence="1 2">
    <name type="scientific">Penicillium angulare</name>
    <dbReference type="NCBI Taxonomy" id="116970"/>
    <lineage>
        <taxon>Eukaryota</taxon>
        <taxon>Fungi</taxon>
        <taxon>Dikarya</taxon>
        <taxon>Ascomycota</taxon>
        <taxon>Pezizomycotina</taxon>
        <taxon>Eurotiomycetes</taxon>
        <taxon>Eurotiomycetidae</taxon>
        <taxon>Eurotiales</taxon>
        <taxon>Aspergillaceae</taxon>
        <taxon>Penicillium</taxon>
    </lineage>
</organism>
<reference evidence="1" key="1">
    <citation type="submission" date="2022-11" db="EMBL/GenBank/DDBJ databases">
        <authorList>
            <person name="Petersen C."/>
        </authorList>
    </citation>
    <scope>NUCLEOTIDE SEQUENCE</scope>
    <source>
        <strain evidence="1">IBT 30069</strain>
    </source>
</reference>
<name>A0A9W9KJW2_9EURO</name>
<dbReference type="InterPro" id="IPR038213">
    <property type="entry name" value="IFI6/IFI27-like_sf"/>
</dbReference>
<sequence>MFASIFECIFGEKEDKPTPPGVSQSPEDVAGEIINKILTARSRASLHEQLNEMNSTCGWSDTIVRGILQGIENAIKSGATMGRAARDAVAQSEEAAIEFASNHPVYSTVIALGVMALLTPWALEVLGFGELGPIEGSWAAAWQRTYAGQVSKEAVFTYFQRLGMEWHWIF</sequence>
<dbReference type="AlphaFoldDB" id="A0A9W9KJW2"/>
<evidence type="ECO:0000313" key="2">
    <source>
        <dbReference type="Proteomes" id="UP001149165"/>
    </source>
</evidence>
<comment type="caution">
    <text evidence="1">The sequence shown here is derived from an EMBL/GenBank/DDBJ whole genome shotgun (WGS) entry which is preliminary data.</text>
</comment>
<gene>
    <name evidence="1" type="ORF">N7456_004707</name>
</gene>
<evidence type="ECO:0000313" key="1">
    <source>
        <dbReference type="EMBL" id="KAJ5108032.1"/>
    </source>
</evidence>
<keyword evidence="2" id="KW-1185">Reference proteome</keyword>
<dbReference type="EMBL" id="JAPQKH010000003">
    <property type="protein sequence ID" value="KAJ5108032.1"/>
    <property type="molecule type" value="Genomic_DNA"/>
</dbReference>
<evidence type="ECO:0008006" key="3">
    <source>
        <dbReference type="Google" id="ProtNLM"/>
    </source>
</evidence>
<dbReference type="Gene3D" id="6.10.110.10">
    <property type="match status" value="1"/>
</dbReference>
<accession>A0A9W9KJW2</accession>